<dbReference type="Proteomes" id="UP000887159">
    <property type="component" value="Unassembled WGS sequence"/>
</dbReference>
<proteinExistence type="predicted"/>
<dbReference type="AlphaFoldDB" id="A0A8X6R8U6"/>
<comment type="caution">
    <text evidence="1">The sequence shown here is derived from an EMBL/GenBank/DDBJ whole genome shotgun (WGS) entry which is preliminary data.</text>
</comment>
<keyword evidence="2" id="KW-1185">Reference proteome</keyword>
<protein>
    <submittedName>
        <fullName evidence="1">Uncharacterized protein</fullName>
    </submittedName>
</protein>
<reference evidence="1" key="1">
    <citation type="submission" date="2020-08" db="EMBL/GenBank/DDBJ databases">
        <title>Multicomponent nature underlies the extraordinary mechanical properties of spider dragline silk.</title>
        <authorList>
            <person name="Kono N."/>
            <person name="Nakamura H."/>
            <person name="Mori M."/>
            <person name="Yoshida Y."/>
            <person name="Ohtoshi R."/>
            <person name="Malay A.D."/>
            <person name="Moran D.A.P."/>
            <person name="Tomita M."/>
            <person name="Numata K."/>
            <person name="Arakawa K."/>
        </authorList>
    </citation>
    <scope>NUCLEOTIDE SEQUENCE</scope>
</reference>
<accession>A0A8X6R8U6</accession>
<dbReference type="EMBL" id="BMAU01021094">
    <property type="protein sequence ID" value="GFX90275.1"/>
    <property type="molecule type" value="Genomic_DNA"/>
</dbReference>
<evidence type="ECO:0000313" key="1">
    <source>
        <dbReference type="EMBL" id="GFX90275.1"/>
    </source>
</evidence>
<name>A0A8X6R8U6_TRICX</name>
<sequence length="128" mass="14352">MPSSVYATFSPEVHEQMFRSGGQSDVKNPSVKFPIKLAKEEAKESDIPVLPPSVLELRRVAHHVQTFQLPRGSNANLVAQQPMRARAYCAHPSIRDYWALSRGPVKSPIKLGIHLSTHCSRDERLSRP</sequence>
<evidence type="ECO:0000313" key="2">
    <source>
        <dbReference type="Proteomes" id="UP000887159"/>
    </source>
</evidence>
<gene>
    <name evidence="1" type="ORF">TNCV_3848501</name>
</gene>
<organism evidence="1 2">
    <name type="scientific">Trichonephila clavipes</name>
    <name type="common">Golden silk orbweaver</name>
    <name type="synonym">Nephila clavipes</name>
    <dbReference type="NCBI Taxonomy" id="2585209"/>
    <lineage>
        <taxon>Eukaryota</taxon>
        <taxon>Metazoa</taxon>
        <taxon>Ecdysozoa</taxon>
        <taxon>Arthropoda</taxon>
        <taxon>Chelicerata</taxon>
        <taxon>Arachnida</taxon>
        <taxon>Araneae</taxon>
        <taxon>Araneomorphae</taxon>
        <taxon>Entelegynae</taxon>
        <taxon>Araneoidea</taxon>
        <taxon>Nephilidae</taxon>
        <taxon>Trichonephila</taxon>
    </lineage>
</organism>